<reference evidence="3" key="1">
    <citation type="submission" date="2025-08" db="UniProtKB">
        <authorList>
            <consortium name="Ensembl"/>
        </authorList>
    </citation>
    <scope>IDENTIFICATION</scope>
</reference>
<dbReference type="PANTHER" id="PTHR23022">
    <property type="entry name" value="TRANSPOSABLE ELEMENT-RELATED"/>
    <property type="match status" value="1"/>
</dbReference>
<dbReference type="InterPro" id="IPR038717">
    <property type="entry name" value="Tc1-like_DDE_dom"/>
</dbReference>
<dbReference type="OMA" id="EVAEWRI"/>
<protein>
    <recommendedName>
        <fullName evidence="5">Transposase</fullName>
    </recommendedName>
</protein>
<dbReference type="Proteomes" id="UP000694559">
    <property type="component" value="Unplaced"/>
</dbReference>
<dbReference type="Gene3D" id="3.30.420.10">
    <property type="entry name" value="Ribonuclease H-like superfamily/Ribonuclease H"/>
    <property type="match status" value="1"/>
</dbReference>
<sequence>MVSQSGSVGITIMGKTADLTVVQKNIIDTLYKEGKPQKVIANEVGCSQSAVSKHINRKLCGREKCRRKRCTSSRDDRSLERIVRKRPFKSVGDFHKEWTEAGVSASRATTQRRILDMGFKCCIPLVKPLLNNKQCQKHLTWAKEKQTWSVAQWSKFLFSDESNQGPRVWRKNGEAHTARCLKSSVKFPQSVLIWGAMSSAGVGPLYFIKCRVNAATYQEILEHFMLPSTDELYGDADFIFQQDLAPAHIAKSTKTWFNDCGITVLDWPANSPDLNPIENLWGIAKRKMRDMRPNNAEELKATIEASWSSITPQQCHRLIASMPHCIEAVIAAKGAQTKY</sequence>
<keyword evidence="4" id="KW-1185">Reference proteome</keyword>
<dbReference type="Gene3D" id="1.10.10.60">
    <property type="entry name" value="Homeodomain-like"/>
    <property type="match status" value="1"/>
</dbReference>
<organism evidence="3 4">
    <name type="scientific">Naja naja</name>
    <name type="common">Indian cobra</name>
    <dbReference type="NCBI Taxonomy" id="35670"/>
    <lineage>
        <taxon>Eukaryota</taxon>
        <taxon>Metazoa</taxon>
        <taxon>Chordata</taxon>
        <taxon>Craniata</taxon>
        <taxon>Vertebrata</taxon>
        <taxon>Euteleostomi</taxon>
        <taxon>Lepidosauria</taxon>
        <taxon>Squamata</taxon>
        <taxon>Bifurcata</taxon>
        <taxon>Unidentata</taxon>
        <taxon>Episquamata</taxon>
        <taxon>Toxicofera</taxon>
        <taxon>Serpentes</taxon>
        <taxon>Colubroidea</taxon>
        <taxon>Elapidae</taxon>
        <taxon>Elapinae</taxon>
        <taxon>Naja</taxon>
    </lineage>
</organism>
<evidence type="ECO:0000259" key="2">
    <source>
        <dbReference type="Pfam" id="PF13358"/>
    </source>
</evidence>
<dbReference type="InterPro" id="IPR036397">
    <property type="entry name" value="RNaseH_sf"/>
</dbReference>
<dbReference type="InterPro" id="IPR052338">
    <property type="entry name" value="Transposase_5"/>
</dbReference>
<accession>A0A8C6YAN8</accession>
<feature type="domain" description="Tc1-like transposase DDE" evidence="2">
    <location>
        <begin position="157"/>
        <end position="300"/>
    </location>
</feature>
<evidence type="ECO:0008006" key="5">
    <source>
        <dbReference type="Google" id="ProtNLM"/>
    </source>
</evidence>
<evidence type="ECO:0000313" key="4">
    <source>
        <dbReference type="Proteomes" id="UP000694559"/>
    </source>
</evidence>
<dbReference type="InterPro" id="IPR002492">
    <property type="entry name" value="Transposase_Tc1-like"/>
</dbReference>
<dbReference type="Ensembl" id="ENSNNAT00000028450.1">
    <property type="protein sequence ID" value="ENSNNAP00000027155.1"/>
    <property type="gene ID" value="ENSNNAG00000017585.1"/>
</dbReference>
<dbReference type="InterPro" id="IPR009057">
    <property type="entry name" value="Homeodomain-like_sf"/>
</dbReference>
<evidence type="ECO:0000313" key="3">
    <source>
        <dbReference type="Ensembl" id="ENSNNAP00000027155.1"/>
    </source>
</evidence>
<dbReference type="GO" id="GO:0015074">
    <property type="term" value="P:DNA integration"/>
    <property type="evidence" value="ECO:0007669"/>
    <property type="project" value="InterPro"/>
</dbReference>
<dbReference type="GO" id="GO:0003677">
    <property type="term" value="F:DNA binding"/>
    <property type="evidence" value="ECO:0007669"/>
    <property type="project" value="InterPro"/>
</dbReference>
<reference evidence="3" key="2">
    <citation type="submission" date="2025-09" db="UniProtKB">
        <authorList>
            <consortium name="Ensembl"/>
        </authorList>
    </citation>
    <scope>IDENTIFICATION</scope>
</reference>
<feature type="domain" description="Transposase Tc1-like" evidence="1">
    <location>
        <begin position="76"/>
        <end position="144"/>
    </location>
</feature>
<dbReference type="GeneTree" id="ENSGT01150000286900"/>
<dbReference type="Pfam" id="PF01498">
    <property type="entry name" value="HTH_Tnp_Tc3_2"/>
    <property type="match status" value="1"/>
</dbReference>
<dbReference type="SUPFAM" id="SSF46689">
    <property type="entry name" value="Homeodomain-like"/>
    <property type="match status" value="1"/>
</dbReference>
<dbReference type="OrthoDB" id="9864761at2759"/>
<dbReference type="Pfam" id="PF13358">
    <property type="entry name" value="DDE_3"/>
    <property type="match status" value="1"/>
</dbReference>
<dbReference type="PANTHER" id="PTHR23022:SF134">
    <property type="entry name" value="TRANSPOSABLE ELEMENT TC1 TRANSPOSASE"/>
    <property type="match status" value="1"/>
</dbReference>
<evidence type="ECO:0000259" key="1">
    <source>
        <dbReference type="Pfam" id="PF01498"/>
    </source>
</evidence>
<dbReference type="GO" id="GO:0006313">
    <property type="term" value="P:DNA transposition"/>
    <property type="evidence" value="ECO:0007669"/>
    <property type="project" value="InterPro"/>
</dbReference>
<dbReference type="AlphaFoldDB" id="A0A8C6YAN8"/>
<proteinExistence type="predicted"/>
<name>A0A8C6YAN8_NAJNA</name>